<evidence type="ECO:0000256" key="2">
    <source>
        <dbReference type="ARBA" id="ARBA00010231"/>
    </source>
</evidence>
<dbReference type="GO" id="GO:0000287">
    <property type="term" value="F:magnesium ion binding"/>
    <property type="evidence" value="ECO:0007669"/>
    <property type="project" value="InterPro"/>
</dbReference>
<accession>A0A915ELV9</accession>
<dbReference type="Pfam" id="PF02880">
    <property type="entry name" value="PGM_PMM_III"/>
    <property type="match status" value="1"/>
</dbReference>
<dbReference type="InterPro" id="IPR036900">
    <property type="entry name" value="A-D-PHexomutase_C_sf"/>
</dbReference>
<feature type="domain" description="Alpha-D-phosphohexomutase alpha/beta/alpha" evidence="10">
    <location>
        <begin position="249"/>
        <end position="370"/>
    </location>
</feature>
<dbReference type="InterPro" id="IPR005846">
    <property type="entry name" value="A-D-PHexomutase_a/b/a-III"/>
</dbReference>
<evidence type="ECO:0000256" key="7">
    <source>
        <dbReference type="RuleBase" id="RU004326"/>
    </source>
</evidence>
<feature type="domain" description="Alpha-D-phosphohexomutase alpha/beta/alpha" evidence="8">
    <location>
        <begin position="5"/>
        <end position="124"/>
    </location>
</feature>
<protein>
    <submittedName>
        <fullName evidence="12">Phosphoglucomutase-2</fullName>
    </submittedName>
</protein>
<dbReference type="InterPro" id="IPR005844">
    <property type="entry name" value="A-D-PHexomutase_a/b/a-I"/>
</dbReference>
<proteinExistence type="inferred from homology"/>
<evidence type="ECO:0000259" key="9">
    <source>
        <dbReference type="Pfam" id="PF02879"/>
    </source>
</evidence>
<dbReference type="SUPFAM" id="SSF55957">
    <property type="entry name" value="Phosphoglucomutase, C-terminal domain"/>
    <property type="match status" value="1"/>
</dbReference>
<keyword evidence="6" id="KW-0413">Isomerase</keyword>
<dbReference type="WBParaSite" id="jg8143">
    <property type="protein sequence ID" value="jg8143"/>
    <property type="gene ID" value="jg8143"/>
</dbReference>
<keyword evidence="3" id="KW-0597">Phosphoprotein</keyword>
<evidence type="ECO:0000256" key="5">
    <source>
        <dbReference type="ARBA" id="ARBA00022842"/>
    </source>
</evidence>
<comment type="similarity">
    <text evidence="2 7">Belongs to the phosphohexose mutase family.</text>
</comment>
<dbReference type="PROSITE" id="PS00710">
    <property type="entry name" value="PGM_PMM"/>
    <property type="match status" value="1"/>
</dbReference>
<dbReference type="GO" id="GO:0005634">
    <property type="term" value="C:nucleus"/>
    <property type="evidence" value="ECO:0007669"/>
    <property type="project" value="TreeGrafter"/>
</dbReference>
<evidence type="ECO:0000259" key="8">
    <source>
        <dbReference type="Pfam" id="PF02878"/>
    </source>
</evidence>
<dbReference type="Proteomes" id="UP000887574">
    <property type="component" value="Unplaced"/>
</dbReference>
<dbReference type="Gene3D" id="3.40.120.10">
    <property type="entry name" value="Alpha-D-Glucose-1,6-Bisphosphate, subunit A, domain 3"/>
    <property type="match status" value="3"/>
</dbReference>
<sequence>MVGKLSFGTAGIRCRMEAGFARLNDLTIIQVSHGMAKHIIQVFGAENLKGVAVGFDGRYNSRRFADLASNVFTQNGMKVHLFSDYVPTPVVSFAAKALNCDAGLMITASHNPKEDNGYKAYWTDHIIEDYYKSESSMCYCKELNQQSAIKFTYSAFHGVGSKFARRLFAEYGLPEANIFYVKEQDEPDPTFPTVPFPNPEEGLKVLKLCLETADSTGSSMILANDPDADRLQLAEKQANGDWRIFTGNEMGTILTWWIWKNWRAANPDADLSKVYILNSAVSSQIVKTIAQAEGFRNEITLTGFKWMGNVAEKLRSQGNQVILAWEESIGFMAGHTLDKDGVSAAAIFAEIANYLKKETMLMSEQLYKIYNKYGFHLVRSSYWIVPQAPITKQIFGDIRKNLDYPKQIGSNNTVKYVRDLTTGYDNEQPDNKAILPLSTSSEMITFTLDSGSIVTLRASGTEPKIKYYIELKTEPGKSKEDLGDILQTLEELEQNVVNTLLQPVHYGLKSRENY</sequence>
<name>A0A915ELV9_9BILA</name>
<dbReference type="InterPro" id="IPR016055">
    <property type="entry name" value="A-D-PHexomutase_a/b/a-I/II/III"/>
</dbReference>
<evidence type="ECO:0000256" key="6">
    <source>
        <dbReference type="ARBA" id="ARBA00023235"/>
    </source>
</evidence>
<dbReference type="CDD" id="cd05799">
    <property type="entry name" value="PGM2"/>
    <property type="match status" value="1"/>
</dbReference>
<evidence type="ECO:0000259" key="10">
    <source>
        <dbReference type="Pfam" id="PF02880"/>
    </source>
</evidence>
<dbReference type="GO" id="GO:0008973">
    <property type="term" value="F:phosphopentomutase activity"/>
    <property type="evidence" value="ECO:0007669"/>
    <property type="project" value="TreeGrafter"/>
</dbReference>
<dbReference type="SUPFAM" id="SSF53738">
    <property type="entry name" value="Phosphoglucomutase, first 3 domains"/>
    <property type="match status" value="3"/>
</dbReference>
<comment type="cofactor">
    <cofactor evidence="1">
        <name>Mg(2+)</name>
        <dbReference type="ChEBI" id="CHEBI:18420"/>
    </cofactor>
</comment>
<dbReference type="PANTHER" id="PTHR45745:SF1">
    <property type="entry name" value="PHOSPHOGLUCOMUTASE 2B-RELATED"/>
    <property type="match status" value="1"/>
</dbReference>
<dbReference type="Pfam" id="PF02879">
    <property type="entry name" value="PGM_PMM_II"/>
    <property type="match status" value="1"/>
</dbReference>
<evidence type="ECO:0000256" key="4">
    <source>
        <dbReference type="ARBA" id="ARBA00022723"/>
    </source>
</evidence>
<keyword evidence="5 7" id="KW-0460">Magnesium</keyword>
<evidence type="ECO:0000256" key="1">
    <source>
        <dbReference type="ARBA" id="ARBA00001946"/>
    </source>
</evidence>
<dbReference type="Gene3D" id="3.30.310.50">
    <property type="entry name" value="Alpha-D-phosphohexomutase, C-terminal domain"/>
    <property type="match status" value="1"/>
</dbReference>
<dbReference type="InterPro" id="IPR005845">
    <property type="entry name" value="A-D-PHexomutase_a/b/a-II"/>
</dbReference>
<evidence type="ECO:0000313" key="12">
    <source>
        <dbReference type="WBParaSite" id="jg8143"/>
    </source>
</evidence>
<dbReference type="Pfam" id="PF02878">
    <property type="entry name" value="PGM_PMM_I"/>
    <property type="match status" value="1"/>
</dbReference>
<evidence type="ECO:0000256" key="3">
    <source>
        <dbReference type="ARBA" id="ARBA00022553"/>
    </source>
</evidence>
<keyword evidence="4 7" id="KW-0479">Metal-binding</keyword>
<organism evidence="11 12">
    <name type="scientific">Ditylenchus dipsaci</name>
    <dbReference type="NCBI Taxonomy" id="166011"/>
    <lineage>
        <taxon>Eukaryota</taxon>
        <taxon>Metazoa</taxon>
        <taxon>Ecdysozoa</taxon>
        <taxon>Nematoda</taxon>
        <taxon>Chromadorea</taxon>
        <taxon>Rhabditida</taxon>
        <taxon>Tylenchina</taxon>
        <taxon>Tylenchomorpha</taxon>
        <taxon>Sphaerularioidea</taxon>
        <taxon>Anguinidae</taxon>
        <taxon>Anguininae</taxon>
        <taxon>Ditylenchus</taxon>
    </lineage>
</organism>
<dbReference type="PANTHER" id="PTHR45745">
    <property type="entry name" value="PHOSPHOMANNOMUTASE 45A"/>
    <property type="match status" value="1"/>
</dbReference>
<evidence type="ECO:0000313" key="11">
    <source>
        <dbReference type="Proteomes" id="UP000887574"/>
    </source>
</evidence>
<reference evidence="12" key="1">
    <citation type="submission" date="2022-11" db="UniProtKB">
        <authorList>
            <consortium name="WormBaseParasite"/>
        </authorList>
    </citation>
    <scope>IDENTIFICATION</scope>
</reference>
<feature type="domain" description="Alpha-D-phosphohexomutase alpha/beta/alpha" evidence="9">
    <location>
        <begin position="141"/>
        <end position="236"/>
    </location>
</feature>
<keyword evidence="11" id="KW-1185">Reference proteome</keyword>
<dbReference type="GO" id="GO:0005975">
    <property type="term" value="P:carbohydrate metabolic process"/>
    <property type="evidence" value="ECO:0007669"/>
    <property type="project" value="InterPro"/>
</dbReference>
<dbReference type="GO" id="GO:0006166">
    <property type="term" value="P:purine ribonucleoside salvage"/>
    <property type="evidence" value="ECO:0007669"/>
    <property type="project" value="TreeGrafter"/>
</dbReference>
<dbReference type="InterPro" id="IPR016066">
    <property type="entry name" value="A-D-PHexomutase_CS"/>
</dbReference>
<dbReference type="AlphaFoldDB" id="A0A915ELV9"/>